<keyword evidence="1" id="KW-0560">Oxidoreductase</keyword>
<organism evidence="3 4">
    <name type="scientific">Acuticoccus mangrovi</name>
    <dbReference type="NCBI Taxonomy" id="2796142"/>
    <lineage>
        <taxon>Bacteria</taxon>
        <taxon>Pseudomonadati</taxon>
        <taxon>Pseudomonadota</taxon>
        <taxon>Alphaproteobacteria</taxon>
        <taxon>Hyphomicrobiales</taxon>
        <taxon>Amorphaceae</taxon>
        <taxon>Acuticoccus</taxon>
    </lineage>
</organism>
<dbReference type="GO" id="GO:0005737">
    <property type="term" value="C:cytoplasm"/>
    <property type="evidence" value="ECO:0007669"/>
    <property type="project" value="TreeGrafter"/>
</dbReference>
<accession>A0A934IR32</accession>
<reference evidence="3" key="1">
    <citation type="submission" date="2020-12" db="EMBL/GenBank/DDBJ databases">
        <title>Bacterial taxonomy.</title>
        <authorList>
            <person name="Pan X."/>
        </authorList>
    </citation>
    <scope>NUCLEOTIDE SEQUENCE</scope>
    <source>
        <strain evidence="3">B2012</strain>
    </source>
</reference>
<feature type="domain" description="FAD dependent oxidoreductase" evidence="2">
    <location>
        <begin position="42"/>
        <end position="404"/>
    </location>
</feature>
<comment type="caution">
    <text evidence="3">The sequence shown here is derived from an EMBL/GenBank/DDBJ whole genome shotgun (WGS) entry which is preliminary data.</text>
</comment>
<proteinExistence type="predicted"/>
<protein>
    <submittedName>
        <fullName evidence="3">FAD-dependent oxidoreductase</fullName>
    </submittedName>
</protein>
<name>A0A934IR32_9HYPH</name>
<evidence type="ECO:0000256" key="1">
    <source>
        <dbReference type="ARBA" id="ARBA00023002"/>
    </source>
</evidence>
<evidence type="ECO:0000259" key="2">
    <source>
        <dbReference type="Pfam" id="PF01266"/>
    </source>
</evidence>
<dbReference type="PANTHER" id="PTHR13847">
    <property type="entry name" value="SARCOSINE DEHYDROGENASE-RELATED"/>
    <property type="match status" value="1"/>
</dbReference>
<dbReference type="Gene3D" id="3.30.9.10">
    <property type="entry name" value="D-Amino Acid Oxidase, subunit A, domain 2"/>
    <property type="match status" value="1"/>
</dbReference>
<dbReference type="EMBL" id="JAEKJA010000031">
    <property type="protein sequence ID" value="MBJ3778547.1"/>
    <property type="molecule type" value="Genomic_DNA"/>
</dbReference>
<gene>
    <name evidence="3" type="ORF">JCR33_22795</name>
</gene>
<evidence type="ECO:0000313" key="3">
    <source>
        <dbReference type="EMBL" id="MBJ3778547.1"/>
    </source>
</evidence>
<dbReference type="PANTHER" id="PTHR13847:SF285">
    <property type="entry name" value="FAD DEPENDENT OXIDOREDUCTASE DOMAIN-CONTAINING PROTEIN"/>
    <property type="match status" value="1"/>
</dbReference>
<evidence type="ECO:0000313" key="4">
    <source>
        <dbReference type="Proteomes" id="UP000609531"/>
    </source>
</evidence>
<dbReference type="SUPFAM" id="SSF51905">
    <property type="entry name" value="FAD/NAD(P)-binding domain"/>
    <property type="match status" value="1"/>
</dbReference>
<dbReference type="RefSeq" id="WP_198884453.1">
    <property type="nucleotide sequence ID" value="NZ_JAEKJA010000031.1"/>
</dbReference>
<sequence>MKIRRIPELPEPQHTSWWLDEALEQEKGAPPAPALSGELTVDVVIVGGGFAGLWTAFLLSRKNPTLSIALIEAAICGSGASGKNGGMVSGYWARLRAMSTLFGDDNALAIARAGTRAQSEIREFASSCGTDLWWRDGGSLRISTHPQQDARIRDWLSEARRLGVEDTLVKLSPEELQTYCRSPKFRGAVKFAEGASVHPARLARALRKAMMAQGVKLYEQTPMTALERGTPSRITTPGGVVIARDVVLTINAGLAQCREFEAAIAQFSSYVAMTEPATEALQAVGWSGDYGMTDLRTFLRYARKTPTDRVLMGSGNGPIASGTDFTSDLLNRHEPTLQRTDRILGELVPGLADVGITKHWGGAVDVSSDRLPFFGTLPNSRIHYAAGFTGHGVNATHMAGQCLASFVLGEKNDWTSLALCNRELAKLPPEPFRTIGGRAVRWGLVSCEKAQEEGVTPSLAARVLAKMPEMLHLKIGTR</sequence>
<dbReference type="InterPro" id="IPR006076">
    <property type="entry name" value="FAD-dep_OxRdtase"/>
</dbReference>
<dbReference type="AlphaFoldDB" id="A0A934IR32"/>
<dbReference type="Pfam" id="PF01266">
    <property type="entry name" value="DAO"/>
    <property type="match status" value="1"/>
</dbReference>
<dbReference type="Gene3D" id="3.50.50.60">
    <property type="entry name" value="FAD/NAD(P)-binding domain"/>
    <property type="match status" value="1"/>
</dbReference>
<dbReference type="Proteomes" id="UP000609531">
    <property type="component" value="Unassembled WGS sequence"/>
</dbReference>
<keyword evidence="4" id="KW-1185">Reference proteome</keyword>
<dbReference type="InterPro" id="IPR036188">
    <property type="entry name" value="FAD/NAD-bd_sf"/>
</dbReference>
<dbReference type="GO" id="GO:0016491">
    <property type="term" value="F:oxidoreductase activity"/>
    <property type="evidence" value="ECO:0007669"/>
    <property type="project" value="UniProtKB-KW"/>
</dbReference>